<dbReference type="AlphaFoldDB" id="A9VVH6"/>
<protein>
    <submittedName>
        <fullName evidence="1">Uncharacterized protein</fullName>
    </submittedName>
</protein>
<name>A9VVH6_BACMK</name>
<dbReference type="Proteomes" id="UP000002154">
    <property type="component" value="Plasmid pBWB403"/>
</dbReference>
<evidence type="ECO:0000313" key="2">
    <source>
        <dbReference type="Proteomes" id="UP000002154"/>
    </source>
</evidence>
<dbReference type="HOGENOM" id="CLU_2535777_0_0_9"/>
<accession>A9VVH6</accession>
<proteinExistence type="predicted"/>
<organism evidence="1 2">
    <name type="scientific">Bacillus mycoides (strain KBAB4)</name>
    <name type="common">Bacillus weihenstephanensis</name>
    <dbReference type="NCBI Taxonomy" id="315730"/>
    <lineage>
        <taxon>Bacteria</taxon>
        <taxon>Bacillati</taxon>
        <taxon>Bacillota</taxon>
        <taxon>Bacilli</taxon>
        <taxon>Bacillales</taxon>
        <taxon>Bacillaceae</taxon>
        <taxon>Bacillus</taxon>
        <taxon>Bacillus cereus group</taxon>
    </lineage>
</organism>
<dbReference type="RefSeq" id="WP_012260028.1">
    <property type="nucleotide sequence ID" value="NC_010182.1"/>
</dbReference>
<reference evidence="1 2" key="1">
    <citation type="journal article" date="2008" name="Chem. Biol. Interact.">
        <title>Extending the Bacillus cereus group genomics to putative food-borne pathogens of different toxicity.</title>
        <authorList>
            <person name="Lapidus A."/>
            <person name="Goltsman E."/>
            <person name="Auger S."/>
            <person name="Galleron N."/>
            <person name="Segurens B."/>
            <person name="Dossat C."/>
            <person name="Land M.L."/>
            <person name="Broussolle V."/>
            <person name="Brillard J."/>
            <person name="Guinebretiere M.H."/>
            <person name="Sanchis V."/>
            <person name="Nguen-The C."/>
            <person name="Lereclus D."/>
            <person name="Richardson P."/>
            <person name="Wincker P."/>
            <person name="Weissenbach J."/>
            <person name="Ehrlich S.D."/>
            <person name="Sorokin A."/>
        </authorList>
    </citation>
    <scope>NUCLEOTIDE SEQUENCE [LARGE SCALE GENOMIC DNA]</scope>
    <source>
        <strain evidence="1 2">KBAB4</strain>
        <plasmid evidence="1 2">pBWB403</plasmid>
    </source>
</reference>
<dbReference type="EMBL" id="CP000906">
    <property type="protein sequence ID" value="ABY46791.1"/>
    <property type="molecule type" value="Genomic_DNA"/>
</dbReference>
<gene>
    <name evidence="1" type="ordered locus">BcerKBAB4_5297</name>
</gene>
<dbReference type="KEGG" id="bwe:BcerKBAB4_5297"/>
<evidence type="ECO:0000313" key="1">
    <source>
        <dbReference type="EMBL" id="ABY46791.1"/>
    </source>
</evidence>
<keyword evidence="1" id="KW-0614">Plasmid</keyword>
<geneLocation type="plasmid" evidence="1 2">
    <name>pBWB403</name>
</geneLocation>
<sequence length="83" mass="9390">MMTRELKEAKTVGELIEMLAKYPFNAPIVTNCEQCRRGFVNGVVTIGDRTDQTYGYIDLNVNQASKKESKQMSFDDHIIAGRC</sequence>